<dbReference type="EMBL" id="BSOW01000044">
    <property type="protein sequence ID" value="GLR91258.1"/>
    <property type="molecule type" value="Genomic_DNA"/>
</dbReference>
<accession>A0ABQ6BB10</accession>
<dbReference type="InterPro" id="IPR015860">
    <property type="entry name" value="ABC_transpr_TagH-like"/>
</dbReference>
<evidence type="ECO:0000256" key="1">
    <source>
        <dbReference type="ARBA" id="ARBA00005417"/>
    </source>
</evidence>
<dbReference type="PANTHER" id="PTHR46743:SF2">
    <property type="entry name" value="TEICHOIC ACIDS EXPORT ATP-BINDING PROTEIN TAGH"/>
    <property type="match status" value="1"/>
</dbReference>
<evidence type="ECO:0000313" key="8">
    <source>
        <dbReference type="Proteomes" id="UP001156905"/>
    </source>
</evidence>
<comment type="function">
    <text evidence="5">Involved in beta-(1--&gt;2)glucan export. Transmembrane domains (TMD) form a pore in the inner membrane and the ATP-binding domain (NBD) is responsible for energy generation.</text>
</comment>
<dbReference type="Proteomes" id="UP001156905">
    <property type="component" value="Unassembled WGS sequence"/>
</dbReference>
<keyword evidence="2" id="KW-0813">Transport</keyword>
<dbReference type="CDD" id="cd03220">
    <property type="entry name" value="ABC_KpsT_Wzt"/>
    <property type="match status" value="1"/>
</dbReference>
<evidence type="ECO:0000256" key="2">
    <source>
        <dbReference type="ARBA" id="ARBA00022448"/>
    </source>
</evidence>
<feature type="domain" description="ABC transporter" evidence="6">
    <location>
        <begin position="31"/>
        <end position="255"/>
    </location>
</feature>
<evidence type="ECO:0000259" key="6">
    <source>
        <dbReference type="PROSITE" id="PS50893"/>
    </source>
</evidence>
<dbReference type="InterPro" id="IPR003593">
    <property type="entry name" value="AAA+_ATPase"/>
</dbReference>
<evidence type="ECO:0000256" key="3">
    <source>
        <dbReference type="ARBA" id="ARBA00022741"/>
    </source>
</evidence>
<reference evidence="8" key="1">
    <citation type="journal article" date="2019" name="Int. J. Syst. Evol. Microbiol.">
        <title>The Global Catalogue of Microorganisms (GCM) 10K type strain sequencing project: providing services to taxonomists for standard genome sequencing and annotation.</title>
        <authorList>
            <consortium name="The Broad Institute Genomics Platform"/>
            <consortium name="The Broad Institute Genome Sequencing Center for Infectious Disease"/>
            <person name="Wu L."/>
            <person name="Ma J."/>
        </authorList>
    </citation>
    <scope>NUCLEOTIDE SEQUENCE [LARGE SCALE GENOMIC DNA]</scope>
    <source>
        <strain evidence="8">NBRC 102520</strain>
    </source>
</reference>
<dbReference type="PROSITE" id="PS50893">
    <property type="entry name" value="ABC_TRANSPORTER_2"/>
    <property type="match status" value="1"/>
</dbReference>
<proteinExistence type="inferred from homology"/>
<comment type="similarity">
    <text evidence="1">Belongs to the ABC transporter superfamily.</text>
</comment>
<keyword evidence="4 7" id="KW-0067">ATP-binding</keyword>
<dbReference type="PANTHER" id="PTHR46743">
    <property type="entry name" value="TEICHOIC ACIDS EXPORT ATP-BINDING PROTEIN TAGH"/>
    <property type="match status" value="1"/>
</dbReference>
<keyword evidence="8" id="KW-1185">Reference proteome</keyword>
<dbReference type="Pfam" id="PF00005">
    <property type="entry name" value="ABC_tran"/>
    <property type="match status" value="1"/>
</dbReference>
<dbReference type="SUPFAM" id="SSF52540">
    <property type="entry name" value="P-loop containing nucleoside triphosphate hydrolases"/>
    <property type="match status" value="1"/>
</dbReference>
<dbReference type="Gene3D" id="3.40.50.300">
    <property type="entry name" value="P-loop containing nucleotide triphosphate hydrolases"/>
    <property type="match status" value="1"/>
</dbReference>
<organism evidence="7 8">
    <name type="scientific">Bradyrhizobium iriomotense</name>
    <dbReference type="NCBI Taxonomy" id="441950"/>
    <lineage>
        <taxon>Bacteria</taxon>
        <taxon>Pseudomonadati</taxon>
        <taxon>Pseudomonadota</taxon>
        <taxon>Alphaproteobacteria</taxon>
        <taxon>Hyphomicrobiales</taxon>
        <taxon>Nitrobacteraceae</taxon>
        <taxon>Bradyrhizobium</taxon>
    </lineage>
</organism>
<evidence type="ECO:0000313" key="7">
    <source>
        <dbReference type="EMBL" id="GLR91258.1"/>
    </source>
</evidence>
<dbReference type="InterPro" id="IPR003439">
    <property type="entry name" value="ABC_transporter-like_ATP-bd"/>
</dbReference>
<evidence type="ECO:0000256" key="4">
    <source>
        <dbReference type="ARBA" id="ARBA00022840"/>
    </source>
</evidence>
<keyword evidence="3" id="KW-0547">Nucleotide-binding</keyword>
<evidence type="ECO:0000256" key="5">
    <source>
        <dbReference type="ARBA" id="ARBA00024722"/>
    </source>
</evidence>
<protein>
    <submittedName>
        <fullName evidence="7">Sugar ABC transporter ATP-binding protein</fullName>
    </submittedName>
</protein>
<dbReference type="SMART" id="SM00382">
    <property type="entry name" value="AAA"/>
    <property type="match status" value="1"/>
</dbReference>
<dbReference type="InterPro" id="IPR027417">
    <property type="entry name" value="P-loop_NTPase"/>
</dbReference>
<dbReference type="InterPro" id="IPR050683">
    <property type="entry name" value="Bact_Polysacc_Export_ATP-bd"/>
</dbReference>
<gene>
    <name evidence="7" type="primary">rfbA_2</name>
    <name evidence="7" type="ORF">GCM10007857_79750</name>
</gene>
<name>A0ABQ6BB10_9BRAD</name>
<dbReference type="GO" id="GO:0005524">
    <property type="term" value="F:ATP binding"/>
    <property type="evidence" value="ECO:0007669"/>
    <property type="project" value="UniProtKB-KW"/>
</dbReference>
<dbReference type="RefSeq" id="WP_284274505.1">
    <property type="nucleotide sequence ID" value="NZ_BSOW01000044.1"/>
</dbReference>
<comment type="caution">
    <text evidence="7">The sequence shown here is derived from an EMBL/GenBank/DDBJ whole genome shotgun (WGS) entry which is preliminary data.</text>
</comment>
<sequence length="255" mass="27595">MSSAAHIVLRNVSVAFPVLSFRDRSLRSRFVRAVTLRSAGNAPRPRLVSALNGVDLEIRAGDRLGIIGANGAGKTTLLRVLAGIYHPTAGTVDVCGRCLSLFDLAAGFDEEATGYENILRRGLVIGARRTEIEARRAEIAEFTELGDRLDLPLRTYSSGMMLRLIFAVATAIEGEIVLLDEWIGVGDQQFRKKARQRLDAIVARAGILVLASHDIDLIKNTCNRAILLREGRIAAAGSTEDILDQYLAGTGEGRA</sequence>